<keyword evidence="6 11" id="KW-1133">Transmembrane helix</keyword>
<dbReference type="SUPFAM" id="SSF56784">
    <property type="entry name" value="HAD-like"/>
    <property type="match status" value="1"/>
</dbReference>
<evidence type="ECO:0000259" key="13">
    <source>
        <dbReference type="Pfam" id="PF16209"/>
    </source>
</evidence>
<feature type="binding site" evidence="9">
    <location>
        <position position="507"/>
    </location>
    <ligand>
        <name>ATP</name>
        <dbReference type="ChEBI" id="CHEBI:30616"/>
    </ligand>
</feature>
<evidence type="ECO:0000313" key="14">
    <source>
        <dbReference type="Ensembl" id="ENSLLEP00000001743.1"/>
    </source>
</evidence>
<dbReference type="EC" id="7.6.2.1" evidence="11"/>
<dbReference type="PANTHER" id="PTHR24092:SF78">
    <property type="entry name" value="PHOSPHOLIPID-TRANSPORTING ATPASE IK"/>
    <property type="match status" value="1"/>
</dbReference>
<evidence type="ECO:0000256" key="4">
    <source>
        <dbReference type="ARBA" id="ARBA00022840"/>
    </source>
</evidence>
<feature type="binding site" evidence="9">
    <location>
        <position position="685"/>
    </location>
    <ligand>
        <name>ATP</name>
        <dbReference type="ChEBI" id="CHEBI:30616"/>
    </ligand>
</feature>
<dbReference type="PANTHER" id="PTHR24092">
    <property type="entry name" value="PROBABLE PHOSPHOLIPID-TRANSPORTING ATPASE"/>
    <property type="match status" value="1"/>
</dbReference>
<dbReference type="InterPro" id="IPR044492">
    <property type="entry name" value="P_typ_ATPase_HD_dom"/>
</dbReference>
<evidence type="ECO:0000256" key="8">
    <source>
        <dbReference type="PIRSR" id="PIRSR606539-1"/>
    </source>
</evidence>
<dbReference type="PRINTS" id="PR00119">
    <property type="entry name" value="CATATPASE"/>
</dbReference>
<dbReference type="Proteomes" id="UP000694569">
    <property type="component" value="Unplaced"/>
</dbReference>
<keyword evidence="4 9" id="KW-0067">ATP-binding</keyword>
<keyword evidence="3 9" id="KW-0547">Nucleotide-binding</keyword>
<keyword evidence="15" id="KW-1185">Reference proteome</keyword>
<dbReference type="GO" id="GO:0005524">
    <property type="term" value="F:ATP binding"/>
    <property type="evidence" value="ECO:0007669"/>
    <property type="project" value="UniProtKB-UniRule"/>
</dbReference>
<evidence type="ECO:0000256" key="2">
    <source>
        <dbReference type="ARBA" id="ARBA00022692"/>
    </source>
</evidence>
<keyword evidence="2 11" id="KW-0812">Transmembrane</keyword>
<dbReference type="SFLD" id="SFLDS00003">
    <property type="entry name" value="Haloacid_Dehalogenase"/>
    <property type="match status" value="1"/>
</dbReference>
<feature type="binding site" evidence="9">
    <location>
        <position position="548"/>
    </location>
    <ligand>
        <name>ATP</name>
        <dbReference type="ChEBI" id="CHEBI:30616"/>
    </ligand>
</feature>
<dbReference type="InterPro" id="IPR006539">
    <property type="entry name" value="P-type_ATPase_IV"/>
</dbReference>
<dbReference type="GeneTree" id="ENSGT00940000160463"/>
<evidence type="ECO:0000256" key="1">
    <source>
        <dbReference type="ARBA" id="ARBA00004141"/>
    </source>
</evidence>
<evidence type="ECO:0000256" key="11">
    <source>
        <dbReference type="RuleBase" id="RU362033"/>
    </source>
</evidence>
<feature type="binding site" evidence="9">
    <location>
        <position position="848"/>
    </location>
    <ligand>
        <name>ATP</name>
        <dbReference type="ChEBI" id="CHEBI:30616"/>
    </ligand>
</feature>
<dbReference type="Pfam" id="PF16209">
    <property type="entry name" value="PhoLip_ATPase_N"/>
    <property type="match status" value="1"/>
</dbReference>
<keyword evidence="12" id="KW-0175">Coiled coil</keyword>
<dbReference type="InterPro" id="IPR023299">
    <property type="entry name" value="ATPase_P-typ_cyto_dom_N"/>
</dbReference>
<dbReference type="AlphaFoldDB" id="A0A8C5LNA8"/>
<name>A0A8C5LNA8_9ANUR</name>
<evidence type="ECO:0000256" key="10">
    <source>
        <dbReference type="PIRSR" id="PIRSR606539-3"/>
    </source>
</evidence>
<keyword evidence="5 11" id="KW-1278">Translocase</keyword>
<keyword evidence="10 11" id="KW-0460">Magnesium</keyword>
<evidence type="ECO:0000256" key="12">
    <source>
        <dbReference type="SAM" id="Coils"/>
    </source>
</evidence>
<keyword evidence="7 11" id="KW-0472">Membrane</keyword>
<proteinExistence type="inferred from homology"/>
<dbReference type="Pfam" id="PF13246">
    <property type="entry name" value="Cation_ATPase"/>
    <property type="match status" value="1"/>
</dbReference>
<feature type="coiled-coil region" evidence="12">
    <location>
        <begin position="629"/>
        <end position="656"/>
    </location>
</feature>
<dbReference type="GO" id="GO:0005886">
    <property type="term" value="C:plasma membrane"/>
    <property type="evidence" value="ECO:0007669"/>
    <property type="project" value="TreeGrafter"/>
</dbReference>
<feature type="binding site" evidence="9">
    <location>
        <position position="818"/>
    </location>
    <ligand>
        <name>ATP</name>
        <dbReference type="ChEBI" id="CHEBI:30616"/>
    </ligand>
</feature>
<evidence type="ECO:0000256" key="6">
    <source>
        <dbReference type="ARBA" id="ARBA00022989"/>
    </source>
</evidence>
<reference evidence="14" key="2">
    <citation type="submission" date="2025-09" db="UniProtKB">
        <authorList>
            <consortium name="Ensembl"/>
        </authorList>
    </citation>
    <scope>IDENTIFICATION</scope>
</reference>
<feature type="active site" description="4-aspartylphosphate intermediate" evidence="8">
    <location>
        <position position="410"/>
    </location>
</feature>
<reference evidence="14" key="1">
    <citation type="submission" date="2025-08" db="UniProtKB">
        <authorList>
            <consortium name="Ensembl"/>
        </authorList>
    </citation>
    <scope>IDENTIFICATION</scope>
</reference>
<comment type="cofactor">
    <cofactor evidence="10">
        <name>Mg(2+)</name>
        <dbReference type="ChEBI" id="CHEBI:18420"/>
    </cofactor>
</comment>
<dbReference type="GO" id="GO:0045332">
    <property type="term" value="P:phospholipid translocation"/>
    <property type="evidence" value="ECO:0007669"/>
    <property type="project" value="TreeGrafter"/>
</dbReference>
<feature type="binding site" evidence="9">
    <location>
        <position position="847"/>
    </location>
    <ligand>
        <name>ATP</name>
        <dbReference type="ChEBI" id="CHEBI:30616"/>
    </ligand>
</feature>
<accession>A0A8C5LNA8</accession>
<evidence type="ECO:0000256" key="5">
    <source>
        <dbReference type="ARBA" id="ARBA00022967"/>
    </source>
</evidence>
<dbReference type="InterPro" id="IPR032631">
    <property type="entry name" value="P-type_ATPase_N"/>
</dbReference>
<dbReference type="NCBIfam" id="TIGR01652">
    <property type="entry name" value="ATPase-Plipid"/>
    <property type="match status" value="1"/>
</dbReference>
<dbReference type="Gene3D" id="3.40.50.1000">
    <property type="entry name" value="HAD superfamily/HAD-like"/>
    <property type="match status" value="1"/>
</dbReference>
<feature type="binding site" evidence="9">
    <location>
        <position position="411"/>
    </location>
    <ligand>
        <name>ATP</name>
        <dbReference type="ChEBI" id="CHEBI:30616"/>
    </ligand>
</feature>
<dbReference type="Gene3D" id="2.70.150.10">
    <property type="entry name" value="Calcium-transporting ATPase, cytoplasmic transduction domain A"/>
    <property type="match status" value="1"/>
</dbReference>
<dbReference type="Gene3D" id="3.40.1110.10">
    <property type="entry name" value="Calcium-transporting ATPase, cytoplasmic domain N"/>
    <property type="match status" value="1"/>
</dbReference>
<dbReference type="FunFam" id="3.40.50.1000:FF:000001">
    <property type="entry name" value="Phospholipid-transporting ATPase IC"/>
    <property type="match status" value="1"/>
</dbReference>
<feature type="binding site" evidence="10">
    <location>
        <position position="412"/>
    </location>
    <ligand>
        <name>Mg(2+)</name>
        <dbReference type="ChEBI" id="CHEBI:18420"/>
    </ligand>
</feature>
<dbReference type="SUPFAM" id="SSF81653">
    <property type="entry name" value="Calcium ATPase, transduction domain A"/>
    <property type="match status" value="1"/>
</dbReference>
<comment type="similarity">
    <text evidence="11">Belongs to the cation transport ATPase (P-type) (TC 3.A.3) family. Type IV subfamily.</text>
</comment>
<dbReference type="InterPro" id="IPR023298">
    <property type="entry name" value="ATPase_P-typ_TM_dom_sf"/>
</dbReference>
<protein>
    <recommendedName>
        <fullName evidence="11">Phospholipid-transporting ATPase</fullName>
        <ecNumber evidence="11">7.6.2.1</ecNumber>
    </recommendedName>
</protein>
<dbReference type="FunFam" id="3.40.1110.10:FF:000055">
    <property type="entry name" value="Phospholipid-transporting ATPase"/>
    <property type="match status" value="1"/>
</dbReference>
<feature type="binding site" evidence="9">
    <location>
        <position position="412"/>
    </location>
    <ligand>
        <name>ATP</name>
        <dbReference type="ChEBI" id="CHEBI:30616"/>
    </ligand>
</feature>
<evidence type="ECO:0000313" key="15">
    <source>
        <dbReference type="Proteomes" id="UP000694569"/>
    </source>
</evidence>
<dbReference type="GO" id="GO:0000287">
    <property type="term" value="F:magnesium ion binding"/>
    <property type="evidence" value="ECO:0007669"/>
    <property type="project" value="UniProtKB-UniRule"/>
</dbReference>
<feature type="binding site" evidence="10">
    <location>
        <position position="410"/>
    </location>
    <ligand>
        <name>Mg(2+)</name>
        <dbReference type="ChEBI" id="CHEBI:18420"/>
    </ligand>
</feature>
<dbReference type="SUPFAM" id="SSF81665">
    <property type="entry name" value="Calcium ATPase, transmembrane domain M"/>
    <property type="match status" value="1"/>
</dbReference>
<dbReference type="GO" id="GO:0007030">
    <property type="term" value="P:Golgi organization"/>
    <property type="evidence" value="ECO:0007669"/>
    <property type="project" value="TreeGrafter"/>
</dbReference>
<feature type="binding site" evidence="10">
    <location>
        <position position="848"/>
    </location>
    <ligand>
        <name>Mg(2+)</name>
        <dbReference type="ChEBI" id="CHEBI:18420"/>
    </ligand>
</feature>
<dbReference type="InterPro" id="IPR008250">
    <property type="entry name" value="ATPase_P-typ_transduc_dom_A_sf"/>
</dbReference>
<feature type="binding site" evidence="9">
    <location>
        <position position="571"/>
    </location>
    <ligand>
        <name>ATP</name>
        <dbReference type="ChEBI" id="CHEBI:30616"/>
    </ligand>
</feature>
<sequence length="913" mass="104085">MSHKINTKREIYEDGNSNYTWYIKANDRNFNHSFTKKSWLLFKKKKYADNSITTSKYNIITFIPLNLFEQFHRLANIYFLFIIILQTVPAISTVPWFAIMLPLLFLLVVRGVKDLIDDIARNKSDKAINNRSCDILKGQRFCSEKWKDIQVGDIVRLQKDDFVPADLLLLYSLEPNSLCFVETADIDGETNLKFKQASMVTHKLLCTEESMAAFDGKVTCEESNSNMHSFTGTLEWNSEKYSLDNDHILLRGCRIRNTKTCYGLVIYAGVDSKIMKNCGKVRIKKTKLDLMMNKLVVIIFGFLVSFSLLLAIIAGFWAKTFQEKHSYIPPLTNNISPAYSAFLIFWGYIILMSTIVPMSMYITLEFIHLIHSMFIDWDVEMYFPENDTPAKARSTSLSDLLGQVEYVFSDKTGTLTQNVMTFKKCCINARIYGTSIGNEKNMKAVDFAWNKYADKKFCFYDKSLIDTVQQNEDETLKEFFRLLAICHTVMVDQNRDELIYQAASPDEEALVTAARNFGYVFLSRTQDSITTNELGVERTYKVLAILDFNSVRKRMSVLVIDPEGRIKLYTKGADDVILQRLHQDCTDNEITEKSLEMFGKETLRTLCIAYKEVDISFYTNWNKRYHEASVSLQNRAENLEMVYEEIETNLKLLGATAIEDKLQDLVPETIQLLKDGNIKVWVLTGDKQETAINIGFSCKLLSEEMEILDENQIWEILDAYGEQNSSLSSSGQDLLSSNLYMKYGESLNGRKIGLVVNGDFLGRLFRTLSVKQDKSSIMKRMADTFYRKEPTQYHTEESLREWAFVDLASRCQAVICCRVTPKQKSMIVQLVKKYKQVTTLAIGDGANDVNMIKTADIGVGISGLEGTQAVQSVTMPWLSSAIFSGSSLCMVDGLISALPSFCVISSTRPLQVS</sequence>
<feature type="binding site" evidence="9">
    <location>
        <position position="686"/>
    </location>
    <ligand>
        <name>ATP</name>
        <dbReference type="ChEBI" id="CHEBI:30616"/>
    </ligand>
</feature>
<organism evidence="14 15">
    <name type="scientific">Leptobrachium leishanense</name>
    <name type="common">Leishan spiny toad</name>
    <dbReference type="NCBI Taxonomy" id="445787"/>
    <lineage>
        <taxon>Eukaryota</taxon>
        <taxon>Metazoa</taxon>
        <taxon>Chordata</taxon>
        <taxon>Craniata</taxon>
        <taxon>Vertebrata</taxon>
        <taxon>Euteleostomi</taxon>
        <taxon>Amphibia</taxon>
        <taxon>Batrachia</taxon>
        <taxon>Anura</taxon>
        <taxon>Pelobatoidea</taxon>
        <taxon>Megophryidae</taxon>
        <taxon>Leptobrachium</taxon>
    </lineage>
</organism>
<dbReference type="InterPro" id="IPR018303">
    <property type="entry name" value="ATPase_P-typ_P_site"/>
</dbReference>
<feature type="binding site" evidence="9">
    <location>
        <position position="410"/>
    </location>
    <ligand>
        <name>ATP</name>
        <dbReference type="ChEBI" id="CHEBI:30616"/>
    </ligand>
</feature>
<feature type="transmembrane region" description="Helical" evidence="11">
    <location>
        <begin position="71"/>
        <end position="88"/>
    </location>
</feature>
<evidence type="ECO:0000256" key="9">
    <source>
        <dbReference type="PIRSR" id="PIRSR606539-2"/>
    </source>
</evidence>
<comment type="catalytic activity">
    <reaction evidence="11">
        <text>ATP + H2O + phospholipidSide 1 = ADP + phosphate + phospholipidSide 2.</text>
        <dbReference type="EC" id="7.6.2.1"/>
    </reaction>
</comment>
<dbReference type="GO" id="GO:0005802">
    <property type="term" value="C:trans-Golgi network"/>
    <property type="evidence" value="ECO:0007669"/>
    <property type="project" value="TreeGrafter"/>
</dbReference>
<feature type="transmembrane region" description="Helical" evidence="11">
    <location>
        <begin position="295"/>
        <end position="318"/>
    </location>
</feature>
<feature type="binding site" evidence="10">
    <location>
        <position position="844"/>
    </location>
    <ligand>
        <name>Mg(2+)</name>
        <dbReference type="ChEBI" id="CHEBI:18420"/>
    </ligand>
</feature>
<feature type="binding site" evidence="9">
    <location>
        <position position="824"/>
    </location>
    <ligand>
        <name>ATP</name>
        <dbReference type="ChEBI" id="CHEBI:30616"/>
    </ligand>
</feature>
<dbReference type="InterPro" id="IPR036412">
    <property type="entry name" value="HAD-like_sf"/>
</dbReference>
<dbReference type="SUPFAM" id="SSF81660">
    <property type="entry name" value="Metal cation-transporting ATPase, ATP-binding domain N"/>
    <property type="match status" value="1"/>
</dbReference>
<dbReference type="GO" id="GO:0140326">
    <property type="term" value="F:ATPase-coupled intramembrane lipid transporter activity"/>
    <property type="evidence" value="ECO:0007669"/>
    <property type="project" value="UniProtKB-EC"/>
</dbReference>
<feature type="transmembrane region" description="Helical" evidence="11">
    <location>
        <begin position="338"/>
        <end position="364"/>
    </location>
</feature>
<feature type="binding site" evidence="9">
    <location>
        <position position="684"/>
    </location>
    <ligand>
        <name>ATP</name>
        <dbReference type="ChEBI" id="CHEBI:30616"/>
    </ligand>
</feature>
<dbReference type="Ensembl" id="ENSLLET00000001823.1">
    <property type="protein sequence ID" value="ENSLLEP00000001743.1"/>
    <property type="gene ID" value="ENSLLEG00000001099.1"/>
</dbReference>
<evidence type="ECO:0000256" key="7">
    <source>
        <dbReference type="ARBA" id="ARBA00023136"/>
    </source>
</evidence>
<dbReference type="SFLD" id="SFLDF00027">
    <property type="entry name" value="p-type_atpase"/>
    <property type="match status" value="1"/>
</dbReference>
<feature type="domain" description="P-type ATPase N-terminal" evidence="13">
    <location>
        <begin position="24"/>
        <end position="98"/>
    </location>
</feature>
<dbReference type="SFLD" id="SFLDG00002">
    <property type="entry name" value="C1.7:_P-type_atpase_like"/>
    <property type="match status" value="1"/>
</dbReference>
<dbReference type="InterPro" id="IPR023214">
    <property type="entry name" value="HAD_sf"/>
</dbReference>
<feature type="binding site" evidence="9">
    <location>
        <position position="604"/>
    </location>
    <ligand>
        <name>ATP</name>
        <dbReference type="ChEBI" id="CHEBI:30616"/>
    </ligand>
</feature>
<keyword evidence="10" id="KW-0479">Metal-binding</keyword>
<comment type="caution">
    <text evidence="11">Lacks conserved residue(s) required for the propagation of feature annotation.</text>
</comment>
<comment type="subcellular location">
    <subcellularLocation>
        <location evidence="1 11">Membrane</location>
        <topology evidence="1 11">Multi-pass membrane protein</topology>
    </subcellularLocation>
</comment>
<evidence type="ECO:0000256" key="3">
    <source>
        <dbReference type="ARBA" id="ARBA00022741"/>
    </source>
</evidence>
<dbReference type="PROSITE" id="PS00154">
    <property type="entry name" value="ATPASE_E1_E2"/>
    <property type="match status" value="1"/>
</dbReference>